<dbReference type="EMBL" id="JACOPQ010000004">
    <property type="protein sequence ID" value="MBC5736772.1"/>
    <property type="molecule type" value="Genomic_DNA"/>
</dbReference>
<gene>
    <name evidence="4" type="ORF">H8S62_07075</name>
</gene>
<dbReference type="PANTHER" id="PTHR43401">
    <property type="entry name" value="L-THREONINE 3-DEHYDROGENASE"/>
    <property type="match status" value="1"/>
</dbReference>
<dbReference type="SUPFAM" id="SSF51735">
    <property type="entry name" value="NAD(P)-binding Rossmann-fold domains"/>
    <property type="match status" value="1"/>
</dbReference>
<dbReference type="Gene3D" id="3.40.50.720">
    <property type="entry name" value="NAD(P)-binding Rossmann-like Domain"/>
    <property type="match status" value="1"/>
</dbReference>
<dbReference type="Pfam" id="PF08240">
    <property type="entry name" value="ADH_N"/>
    <property type="match status" value="1"/>
</dbReference>
<accession>A0A8J6M7N7</accession>
<comment type="caution">
    <text evidence="4">The sequence shown here is derived from an EMBL/GenBank/DDBJ whole genome shotgun (WGS) entry which is preliminary data.</text>
</comment>
<feature type="domain" description="Alcohol dehydrogenase-like C-terminal" evidence="2">
    <location>
        <begin position="170"/>
        <end position="294"/>
    </location>
</feature>
<name>A0A8J6M7N7_9FIRM</name>
<sequence length="337" mass="36229">MKAIVYEGPSQLAVRDLPRPEPKEGWALVKVLCTGICGTDLHIYQGLHPRAKAPLVMGHEFSGILESDGVPGIAKGSRVTVYPLLSCGRCTPCREGNGHVCNTLGLLGIDCDGSFAEYVQAPVESIVPLADHISDELGAFVEPAAVAVHALRERGYTPGDNAVVFGCGTIGMVIALTLRVFGCQDLLMMETDPARAQMARDMGFEVQDPAKVGNMGDYCRSRTGGDGYDWVFDCAGVQPVADVLLDAVKVKGRILVVASYSKPAAMPFFYGMAKEAEILFTRVYRFKDFALAAQIVGTDPNYEKVITHVLAADEAQKGFDLLTTKGTGAVKVLYRFS</sequence>
<evidence type="ECO:0000259" key="2">
    <source>
        <dbReference type="Pfam" id="PF00107"/>
    </source>
</evidence>
<dbReference type="InterPro" id="IPR013154">
    <property type="entry name" value="ADH-like_N"/>
</dbReference>
<organism evidence="4 5">
    <name type="scientific">Lawsonibacter faecis</name>
    <dbReference type="NCBI Taxonomy" id="2763052"/>
    <lineage>
        <taxon>Bacteria</taxon>
        <taxon>Bacillati</taxon>
        <taxon>Bacillota</taxon>
        <taxon>Clostridia</taxon>
        <taxon>Eubacteriales</taxon>
        <taxon>Oscillospiraceae</taxon>
        <taxon>Lawsonibacter</taxon>
    </lineage>
</organism>
<keyword evidence="5" id="KW-1185">Reference proteome</keyword>
<evidence type="ECO:0000256" key="1">
    <source>
        <dbReference type="ARBA" id="ARBA00023002"/>
    </source>
</evidence>
<evidence type="ECO:0000313" key="5">
    <source>
        <dbReference type="Proteomes" id="UP000607645"/>
    </source>
</evidence>
<keyword evidence="1" id="KW-0560">Oxidoreductase</keyword>
<dbReference type="AlphaFoldDB" id="A0A8J6M7N7"/>
<evidence type="ECO:0000313" key="4">
    <source>
        <dbReference type="EMBL" id="MBC5736772.1"/>
    </source>
</evidence>
<dbReference type="SUPFAM" id="SSF50129">
    <property type="entry name" value="GroES-like"/>
    <property type="match status" value="1"/>
</dbReference>
<dbReference type="GO" id="GO:0016491">
    <property type="term" value="F:oxidoreductase activity"/>
    <property type="evidence" value="ECO:0007669"/>
    <property type="project" value="UniProtKB-KW"/>
</dbReference>
<dbReference type="Gene3D" id="3.90.180.10">
    <property type="entry name" value="Medium-chain alcohol dehydrogenases, catalytic domain"/>
    <property type="match status" value="1"/>
</dbReference>
<dbReference type="Proteomes" id="UP000607645">
    <property type="component" value="Unassembled WGS sequence"/>
</dbReference>
<proteinExistence type="predicted"/>
<dbReference type="InterPro" id="IPR013149">
    <property type="entry name" value="ADH-like_C"/>
</dbReference>
<dbReference type="InterPro" id="IPR050129">
    <property type="entry name" value="Zn_alcohol_dh"/>
</dbReference>
<dbReference type="InterPro" id="IPR011032">
    <property type="entry name" value="GroES-like_sf"/>
</dbReference>
<dbReference type="Pfam" id="PF00107">
    <property type="entry name" value="ADH_zinc_N"/>
    <property type="match status" value="1"/>
</dbReference>
<evidence type="ECO:0000259" key="3">
    <source>
        <dbReference type="Pfam" id="PF08240"/>
    </source>
</evidence>
<dbReference type="PANTHER" id="PTHR43401:SF2">
    <property type="entry name" value="L-THREONINE 3-DEHYDROGENASE"/>
    <property type="match status" value="1"/>
</dbReference>
<reference evidence="4" key="1">
    <citation type="submission" date="2020-08" db="EMBL/GenBank/DDBJ databases">
        <title>Genome public.</title>
        <authorList>
            <person name="Liu C."/>
            <person name="Sun Q."/>
        </authorList>
    </citation>
    <scope>NUCLEOTIDE SEQUENCE</scope>
    <source>
        <strain evidence="4">NSJ-52</strain>
    </source>
</reference>
<dbReference type="InterPro" id="IPR036291">
    <property type="entry name" value="NAD(P)-bd_dom_sf"/>
</dbReference>
<feature type="domain" description="Alcohol dehydrogenase-like N-terminal" evidence="3">
    <location>
        <begin position="24"/>
        <end position="130"/>
    </location>
</feature>
<protein>
    <submittedName>
        <fullName evidence="4">Alcohol dehydrogenase catalytic domain-containing protein</fullName>
    </submittedName>
</protein>
<dbReference type="RefSeq" id="WP_186918862.1">
    <property type="nucleotide sequence ID" value="NZ_JACOPQ010000004.1"/>
</dbReference>